<dbReference type="RefSeq" id="WP_308985487.1">
    <property type="nucleotide sequence ID" value="NZ_JARXIC010000017.1"/>
</dbReference>
<comment type="caution">
    <text evidence="2">The sequence shown here is derived from an EMBL/GenBank/DDBJ whole genome shotgun (WGS) entry which is preliminary data.</text>
</comment>
<proteinExistence type="predicted"/>
<dbReference type="EMBL" id="JARXIC010000017">
    <property type="protein sequence ID" value="MDQ8195026.1"/>
    <property type="molecule type" value="Genomic_DNA"/>
</dbReference>
<evidence type="ECO:0000313" key="3">
    <source>
        <dbReference type="Proteomes" id="UP001243717"/>
    </source>
</evidence>
<name>A0ABU1AJM5_9BACT</name>
<reference evidence="2 3" key="1">
    <citation type="submission" date="2023-04" db="EMBL/GenBank/DDBJ databases">
        <title>A novel bacteria isolated from coastal sediment.</title>
        <authorList>
            <person name="Liu X.-J."/>
            <person name="Du Z.-J."/>
        </authorList>
    </citation>
    <scope>NUCLEOTIDE SEQUENCE [LARGE SCALE GENOMIC DNA]</scope>
    <source>
        <strain evidence="2 3">SDUM461004</strain>
    </source>
</reference>
<keyword evidence="3" id="KW-1185">Reference proteome</keyword>
<sequence>MSNYNAHEDPNNNVPTEIEDEETEATPLSPAELLDKAMDLMPGRELLPYLSTIIYLRKYRDYSWRGIASWLAVNGNIKSSHTTVCNFYKHIMESHLQGQDEAYARECFEEVEARYHTQDQ</sequence>
<dbReference type="Proteomes" id="UP001243717">
    <property type="component" value="Unassembled WGS sequence"/>
</dbReference>
<evidence type="ECO:0000313" key="2">
    <source>
        <dbReference type="EMBL" id="MDQ8195026.1"/>
    </source>
</evidence>
<gene>
    <name evidence="2" type="ORF">QEH59_11355</name>
</gene>
<feature type="compositionally biased region" description="Basic and acidic residues" evidence="1">
    <location>
        <begin position="1"/>
        <end position="10"/>
    </location>
</feature>
<accession>A0ABU1AJM5</accession>
<protein>
    <submittedName>
        <fullName evidence="2">Uncharacterized protein</fullName>
    </submittedName>
</protein>
<feature type="region of interest" description="Disordered" evidence="1">
    <location>
        <begin position="1"/>
        <end position="29"/>
    </location>
</feature>
<evidence type="ECO:0000256" key="1">
    <source>
        <dbReference type="SAM" id="MobiDB-lite"/>
    </source>
</evidence>
<organism evidence="2 3">
    <name type="scientific">Thalassobacterium sedimentorum</name>
    <dbReference type="NCBI Taxonomy" id="3041258"/>
    <lineage>
        <taxon>Bacteria</taxon>
        <taxon>Pseudomonadati</taxon>
        <taxon>Verrucomicrobiota</taxon>
        <taxon>Opitutia</taxon>
        <taxon>Puniceicoccales</taxon>
        <taxon>Coraliomargaritaceae</taxon>
        <taxon>Thalassobacterium</taxon>
    </lineage>
</organism>